<sequence length="38" mass="4344">MDGLERRLMRYCIDTQDLGAERSEVVGAEARVLETMKT</sequence>
<dbReference type="Proteomes" id="UP000237968">
    <property type="component" value="Unassembled WGS sequence"/>
</dbReference>
<evidence type="ECO:0000313" key="1">
    <source>
        <dbReference type="EMBL" id="PRP90919.1"/>
    </source>
</evidence>
<name>A0A2S9XDI0_9BACT</name>
<gene>
    <name evidence="1" type="ORF">ENSA5_59940</name>
</gene>
<dbReference type="AlphaFoldDB" id="A0A2S9XDI0"/>
<dbReference type="EMBL" id="PVNK01000263">
    <property type="protein sequence ID" value="PRP90919.1"/>
    <property type="molecule type" value="Genomic_DNA"/>
</dbReference>
<evidence type="ECO:0000313" key="2">
    <source>
        <dbReference type="Proteomes" id="UP000237968"/>
    </source>
</evidence>
<protein>
    <submittedName>
        <fullName evidence="1">Uncharacterized protein</fullName>
    </submittedName>
</protein>
<proteinExistence type="predicted"/>
<accession>A0A2S9XDI0</accession>
<reference evidence="1 2" key="1">
    <citation type="submission" date="2018-03" db="EMBL/GenBank/DDBJ databases">
        <title>Draft Genome Sequences of the Obligatory Marine Myxobacteria Enhygromyxa salina SWB005.</title>
        <authorList>
            <person name="Poehlein A."/>
            <person name="Moghaddam J.A."/>
            <person name="Harms H."/>
            <person name="Alanjari M."/>
            <person name="Koenig G.M."/>
            <person name="Daniel R."/>
            <person name="Schaeberle T.F."/>
        </authorList>
    </citation>
    <scope>NUCLEOTIDE SEQUENCE [LARGE SCALE GENOMIC DNA]</scope>
    <source>
        <strain evidence="1 2">SWB005</strain>
    </source>
</reference>
<comment type="caution">
    <text evidence="1">The sequence shown here is derived from an EMBL/GenBank/DDBJ whole genome shotgun (WGS) entry which is preliminary data.</text>
</comment>
<keyword evidence="2" id="KW-1185">Reference proteome</keyword>
<organism evidence="1 2">
    <name type="scientific">Enhygromyxa salina</name>
    <dbReference type="NCBI Taxonomy" id="215803"/>
    <lineage>
        <taxon>Bacteria</taxon>
        <taxon>Pseudomonadati</taxon>
        <taxon>Myxococcota</taxon>
        <taxon>Polyangia</taxon>
        <taxon>Nannocystales</taxon>
        <taxon>Nannocystaceae</taxon>
        <taxon>Enhygromyxa</taxon>
    </lineage>
</organism>